<feature type="transmembrane region" description="Helical" evidence="1">
    <location>
        <begin position="200"/>
        <end position="216"/>
    </location>
</feature>
<accession>A0A0E2Q2B0</accession>
<evidence type="ECO:0000313" key="2">
    <source>
        <dbReference type="EMBL" id="ETW88507.1"/>
    </source>
</evidence>
<protein>
    <submittedName>
        <fullName evidence="2">Transporter</fullName>
    </submittedName>
</protein>
<name>A0A0E2Q2B0_STRTR</name>
<feature type="transmembrane region" description="Helical" evidence="1">
    <location>
        <begin position="298"/>
        <end position="319"/>
    </location>
</feature>
<organism evidence="2 3">
    <name type="scientific">Streptococcus thermophilus M17PTZA496</name>
    <dbReference type="NCBI Taxonomy" id="1433289"/>
    <lineage>
        <taxon>Bacteria</taxon>
        <taxon>Bacillati</taxon>
        <taxon>Bacillota</taxon>
        <taxon>Bacilli</taxon>
        <taxon>Lactobacillales</taxon>
        <taxon>Streptococcaceae</taxon>
        <taxon>Streptococcus</taxon>
    </lineage>
</organism>
<sequence>MGEKMKEKNNKEIVYLLVCLVVVTLIYLLNHFTLYTSDDFVYRFIYKEPFPSDNEQPVRSLFDLITSQMNHWKVWNGRFTGHSIVQIFMQYNKEVFNVFNSSVFLSLGILIDSLSFEIVSNKHRKHQVLYLAIIFLILWWFLPEIGKTVLWISGSGNYLWTAVLDLLWLKVVLRRNQSPYNILWTIPLAFFSGAGNENTSPAFILLISLIILYDAVSEKRVSVSRVLEIVAACIGFLLMLASPGSQKRAGDIPLFYDLSNKLANLFQMSWQKYSILYIAILVLLIYSLVKSYLNRKQFFYFLFIMCAHFACIYSLVATNELPDRVFFGASVLLCLALLILLRLILEEVLFLKKLALVFLLLLVIKFGFSYTKAFSDINSTYKVVSMQYREIYQAKENGQSTIILKRYPKPKTLFNAYNGTNNLGESRDAWFNRWMAVYFGIDSIESRE</sequence>
<feature type="transmembrane region" description="Helical" evidence="1">
    <location>
        <begin position="354"/>
        <end position="371"/>
    </location>
</feature>
<feature type="transmembrane region" description="Helical" evidence="1">
    <location>
        <begin position="223"/>
        <end position="241"/>
    </location>
</feature>
<reference evidence="3" key="1">
    <citation type="submission" date="2013-12" db="EMBL/GenBank/DDBJ databases">
        <title>Genome sequences of Streptococcus thermophilus strains MTH17CL396 and M17PTZA496 isolated from Fontina cheese in Valle d'Aosta region (Italy).</title>
        <authorList>
            <person name="Treu L."/>
            <person name="Giacomini A."/>
            <person name="Corich V."/>
            <person name="Vendramin V."/>
            <person name="Bovo B."/>
        </authorList>
    </citation>
    <scope>NUCLEOTIDE SEQUENCE [LARGE SCALE GENOMIC DNA]</scope>
    <source>
        <strain evidence="3">M17PTZA496</strain>
    </source>
</reference>
<dbReference type="EMBL" id="AZJT01000061">
    <property type="protein sequence ID" value="ETW88507.1"/>
    <property type="molecule type" value="Genomic_DNA"/>
</dbReference>
<dbReference type="PATRIC" id="fig|1433289.7.peg.1735"/>
<feature type="transmembrane region" description="Helical" evidence="1">
    <location>
        <begin position="98"/>
        <end position="116"/>
    </location>
</feature>
<evidence type="ECO:0000313" key="3">
    <source>
        <dbReference type="Proteomes" id="UP000024559"/>
    </source>
</evidence>
<dbReference type="AlphaFoldDB" id="A0A0E2Q2B0"/>
<proteinExistence type="predicted"/>
<feature type="transmembrane region" description="Helical" evidence="1">
    <location>
        <begin position="325"/>
        <end position="345"/>
    </location>
</feature>
<dbReference type="Pfam" id="PF19528">
    <property type="entry name" value="DUF6056"/>
    <property type="match status" value="1"/>
</dbReference>
<dbReference type="Proteomes" id="UP000024559">
    <property type="component" value="Chromosome"/>
</dbReference>
<keyword evidence="1" id="KW-1133">Transmembrane helix</keyword>
<feature type="transmembrane region" description="Helical" evidence="1">
    <location>
        <begin position="270"/>
        <end position="289"/>
    </location>
</feature>
<keyword evidence="1" id="KW-0812">Transmembrane</keyword>
<gene>
    <name evidence="2" type="ORF">X841_08375</name>
</gene>
<keyword evidence="1" id="KW-0472">Membrane</keyword>
<evidence type="ECO:0000256" key="1">
    <source>
        <dbReference type="SAM" id="Phobius"/>
    </source>
</evidence>
<dbReference type="InterPro" id="IPR045691">
    <property type="entry name" value="DUF6056"/>
</dbReference>
<feature type="transmembrane region" description="Helical" evidence="1">
    <location>
        <begin position="12"/>
        <end position="29"/>
    </location>
</feature>
<comment type="caution">
    <text evidence="2">The sequence shown here is derived from an EMBL/GenBank/DDBJ whole genome shotgun (WGS) entry which is preliminary data.</text>
</comment>
<feature type="transmembrane region" description="Helical" evidence="1">
    <location>
        <begin position="128"/>
        <end position="143"/>
    </location>
</feature>
<dbReference type="HOGENOM" id="CLU_031696_0_0_9"/>